<dbReference type="EMBL" id="CP009933">
    <property type="protein sequence ID" value="AKA71960.1"/>
    <property type="molecule type" value="Genomic_DNA"/>
</dbReference>
<proteinExistence type="predicted"/>
<protein>
    <submittedName>
        <fullName evidence="1">Uncharacterized protein</fullName>
    </submittedName>
</protein>
<organism evidence="1 2">
    <name type="scientific">Clostridium scatologenes</name>
    <dbReference type="NCBI Taxonomy" id="1548"/>
    <lineage>
        <taxon>Bacteria</taxon>
        <taxon>Bacillati</taxon>
        <taxon>Bacillota</taxon>
        <taxon>Clostridia</taxon>
        <taxon>Eubacteriales</taxon>
        <taxon>Clostridiaceae</taxon>
        <taxon>Clostridium</taxon>
    </lineage>
</organism>
<dbReference type="Gene3D" id="1.10.10.60">
    <property type="entry name" value="Homeodomain-like"/>
    <property type="match status" value="1"/>
</dbReference>
<evidence type="ECO:0000313" key="2">
    <source>
        <dbReference type="Proteomes" id="UP000033115"/>
    </source>
</evidence>
<accession>A0A0E3JRV5</accession>
<dbReference type="Proteomes" id="UP000033115">
    <property type="component" value="Chromosome"/>
</dbReference>
<dbReference type="HOGENOM" id="CLU_145282_0_0_9"/>
<name>A0A0E3JRV5_CLOSL</name>
<dbReference type="AlphaFoldDB" id="A0A0E3JRV5"/>
<dbReference type="KEGG" id="csq:CSCA_4835"/>
<evidence type="ECO:0000313" key="1">
    <source>
        <dbReference type="EMBL" id="AKA71960.1"/>
    </source>
</evidence>
<dbReference type="RefSeq" id="WP_029159894.1">
    <property type="nucleotide sequence ID" value="NZ_CP009933.1"/>
</dbReference>
<reference evidence="1 2" key="1">
    <citation type="journal article" date="2015" name="J. Biotechnol.">
        <title>Complete genome sequence of a malodorant-producing acetogen, Clostridium scatologenes ATCC 25775(T).</title>
        <authorList>
            <person name="Zhu Z."/>
            <person name="Guo T."/>
            <person name="Zheng H."/>
            <person name="Song T."/>
            <person name="Ouyang P."/>
            <person name="Xie J."/>
        </authorList>
    </citation>
    <scope>NUCLEOTIDE SEQUENCE [LARGE SCALE GENOMIC DNA]</scope>
    <source>
        <strain evidence="1 2">ATCC 25775</strain>
    </source>
</reference>
<gene>
    <name evidence="1" type="ORF">CSCA_4835</name>
</gene>
<keyword evidence="2" id="KW-1185">Reference proteome</keyword>
<sequence length="151" mass="17593">MLNEVKLNCIEYLVSGMEKTEISKLIGKSRQAIYEWINKDEEFKKELAKRLQERKTSATRKINSKLPQAIDKVWYLIENAQSEKVKSDLLKYWIDREMGTPTSKVQDVTGQEDKNDKAISADDLKNEFARFKKGNSDNKEDNDDNLKFKVV</sequence>